<dbReference type="PROSITE" id="PS51352">
    <property type="entry name" value="THIOREDOXIN_2"/>
    <property type="match status" value="1"/>
</dbReference>
<evidence type="ECO:0000256" key="9">
    <source>
        <dbReference type="ARBA" id="ARBA00048864"/>
    </source>
</evidence>
<dbReference type="OrthoDB" id="59470at2759"/>
<comment type="caution">
    <text evidence="14">The sequence shown here is derived from an EMBL/GenBank/DDBJ whole genome shotgun (WGS) entry which is preliminary data.</text>
</comment>
<dbReference type="GO" id="GO:0000139">
    <property type="term" value="C:Golgi membrane"/>
    <property type="evidence" value="ECO:0007669"/>
    <property type="project" value="TreeGrafter"/>
</dbReference>
<dbReference type="InterPro" id="IPR036774">
    <property type="entry name" value="ERV/ALR_sulphydryl_oxid_sf"/>
</dbReference>
<dbReference type="Gene3D" id="1.20.120.1960">
    <property type="entry name" value="QSOX sulfhydryl oxidase domain"/>
    <property type="match status" value="1"/>
</dbReference>
<sequence>MRTFMIDVFLTVLLFEIGLSMSPYERIMKREAPQGLYSTSDHVAVLSSTNFHSSIFDQPTASFVEFYNSYCGACQRFSPTWKSLAKNVTKWKSFVTVAALDCATDENNDVCRQYEIMRYPTMRYFPPKYASGDKQLGVNLDHLLVPKSSKLLNELVGLLQNETNGGPNWPKFDKFDGEDWAEILNNVPSTVQYVYIIMDDLPETIPQQIVLDYANYDKIRTQIINSSNLKLLGDLTFRIGVIARSTGKFLPLSIHNESREAINIVIDEHMKYHNLITHTTPTYDIEASTEGNGLSETDKFYYEQAKEMSPMPLFRADLEQAIRNSLGHEVVQHSVIKGEHLSALRSFVSVLTRYYYYNNRSSYKKLLDFLMEPTRTEVGGAELQEFMNKLEPPIFHETRYVGCFSLKKGLRRFPCSLWSLFHHLTVKHLDSEHNDDPMEVLHAMHGYIKYFFGCTECSKHFQEMAKRNHIWNVTSKDQAVLWLWSSHNEVNNRLHGDMTEDENHPKIQFPLEEHCHVCRKKSGEWDKNEVLEFLRRHYGDAHISTLGLYEMMPNARMLNARARQIFAGDAHLNIGVLAYVVIIICLMIVAVRFYFRRGYRKKLYPHDLLGKV</sequence>
<dbReference type="Pfam" id="PF04777">
    <property type="entry name" value="Evr1_Alr"/>
    <property type="match status" value="1"/>
</dbReference>
<dbReference type="SUPFAM" id="SSF52833">
    <property type="entry name" value="Thioredoxin-like"/>
    <property type="match status" value="1"/>
</dbReference>
<keyword evidence="10" id="KW-1133">Transmembrane helix</keyword>
<feature type="domain" description="ERV/ALR sulfhydryl oxidase" evidence="12">
    <location>
        <begin position="404"/>
        <end position="508"/>
    </location>
</feature>
<dbReference type="InterPro" id="IPR039798">
    <property type="entry name" value="Sulfhydryl_oxidase"/>
</dbReference>
<dbReference type="Gene3D" id="1.20.120.310">
    <property type="entry name" value="ERV/ALR sulfhydryl oxidase domain"/>
    <property type="match status" value="1"/>
</dbReference>
<feature type="chain" id="PRO_5039916627" description="Sulfhydryl oxidase" evidence="11">
    <location>
        <begin position="21"/>
        <end position="612"/>
    </location>
</feature>
<evidence type="ECO:0000256" key="5">
    <source>
        <dbReference type="ARBA" id="ARBA00022827"/>
    </source>
</evidence>
<dbReference type="InterPro" id="IPR017937">
    <property type="entry name" value="Thioredoxin_CS"/>
</dbReference>
<evidence type="ECO:0000259" key="13">
    <source>
        <dbReference type="PROSITE" id="PS51352"/>
    </source>
</evidence>
<name>A0A9J6CSG6_POLVA</name>
<evidence type="ECO:0000313" key="14">
    <source>
        <dbReference type="EMBL" id="KAG5684836.1"/>
    </source>
</evidence>
<accession>A0A9J6CSG6</accession>
<feature type="domain" description="Thioredoxin" evidence="13">
    <location>
        <begin position="15"/>
        <end position="189"/>
    </location>
</feature>
<evidence type="ECO:0000259" key="12">
    <source>
        <dbReference type="PROSITE" id="PS51324"/>
    </source>
</evidence>
<dbReference type="PANTHER" id="PTHR22897:SF8">
    <property type="entry name" value="SULFHYDRYL OXIDASE"/>
    <property type="match status" value="1"/>
</dbReference>
<evidence type="ECO:0000256" key="4">
    <source>
        <dbReference type="ARBA" id="ARBA00022729"/>
    </source>
</evidence>
<dbReference type="InterPro" id="IPR013766">
    <property type="entry name" value="Thioredoxin_domain"/>
</dbReference>
<evidence type="ECO:0000313" key="15">
    <source>
        <dbReference type="Proteomes" id="UP001107558"/>
    </source>
</evidence>
<dbReference type="FunFam" id="1.20.120.310:FF:000001">
    <property type="entry name" value="Sulfhydryl oxidase"/>
    <property type="match status" value="1"/>
</dbReference>
<dbReference type="AlphaFoldDB" id="A0A9J6CSG6"/>
<feature type="signal peptide" evidence="11">
    <location>
        <begin position="1"/>
        <end position="20"/>
    </location>
</feature>
<dbReference type="SUPFAM" id="SSF69000">
    <property type="entry name" value="FAD-dependent thiol oxidase"/>
    <property type="match status" value="1"/>
</dbReference>
<keyword evidence="10" id="KW-0472">Membrane</keyword>
<evidence type="ECO:0000256" key="10">
    <source>
        <dbReference type="RuleBase" id="RU371123"/>
    </source>
</evidence>
<dbReference type="EMBL" id="JADBJN010000001">
    <property type="protein sequence ID" value="KAG5684836.1"/>
    <property type="molecule type" value="Genomic_DNA"/>
</dbReference>
<keyword evidence="8" id="KW-0325">Glycoprotein</keyword>
<comment type="similarity">
    <text evidence="2">Belongs to the quiescin-sulfhydryl oxidase (QSOX) family.</text>
</comment>
<evidence type="ECO:0000256" key="3">
    <source>
        <dbReference type="ARBA" id="ARBA00022630"/>
    </source>
</evidence>
<dbReference type="PANTHER" id="PTHR22897">
    <property type="entry name" value="QUIESCIN Q6-RELATED SULFHYDRYL OXIDASE"/>
    <property type="match status" value="1"/>
</dbReference>
<keyword evidence="3 10" id="KW-0285">Flavoprotein</keyword>
<evidence type="ECO:0000256" key="6">
    <source>
        <dbReference type="ARBA" id="ARBA00023002"/>
    </source>
</evidence>
<keyword evidence="15" id="KW-1185">Reference proteome</keyword>
<evidence type="ECO:0000256" key="2">
    <source>
        <dbReference type="ARBA" id="ARBA00006041"/>
    </source>
</evidence>
<keyword evidence="4 11" id="KW-0732">Signal</keyword>
<keyword evidence="10" id="KW-0812">Transmembrane</keyword>
<feature type="transmembrane region" description="Helical" evidence="10">
    <location>
        <begin position="576"/>
        <end position="595"/>
    </location>
</feature>
<comment type="catalytic activity">
    <reaction evidence="9 10">
        <text>2 R'C(R)SH + O2 = R'C(R)S-S(R)CR' + H2O2</text>
        <dbReference type="Rhea" id="RHEA:17357"/>
        <dbReference type="ChEBI" id="CHEBI:15379"/>
        <dbReference type="ChEBI" id="CHEBI:16240"/>
        <dbReference type="ChEBI" id="CHEBI:16520"/>
        <dbReference type="ChEBI" id="CHEBI:17412"/>
        <dbReference type="EC" id="1.8.3.2"/>
    </reaction>
</comment>
<evidence type="ECO:0000256" key="1">
    <source>
        <dbReference type="ARBA" id="ARBA00001974"/>
    </source>
</evidence>
<dbReference type="GO" id="GO:0003756">
    <property type="term" value="F:protein disulfide isomerase activity"/>
    <property type="evidence" value="ECO:0007669"/>
    <property type="project" value="TreeGrafter"/>
</dbReference>
<dbReference type="GO" id="GO:0005615">
    <property type="term" value="C:extracellular space"/>
    <property type="evidence" value="ECO:0007669"/>
    <property type="project" value="TreeGrafter"/>
</dbReference>
<dbReference type="Gene3D" id="3.40.30.10">
    <property type="entry name" value="Glutaredoxin"/>
    <property type="match status" value="2"/>
</dbReference>
<dbReference type="Pfam" id="PF18371">
    <property type="entry name" value="FAD_SOX"/>
    <property type="match status" value="1"/>
</dbReference>
<evidence type="ECO:0000256" key="11">
    <source>
        <dbReference type="SAM" id="SignalP"/>
    </source>
</evidence>
<organism evidence="14 15">
    <name type="scientific">Polypedilum vanderplanki</name>
    <name type="common">Sleeping chironomid midge</name>
    <dbReference type="NCBI Taxonomy" id="319348"/>
    <lineage>
        <taxon>Eukaryota</taxon>
        <taxon>Metazoa</taxon>
        <taxon>Ecdysozoa</taxon>
        <taxon>Arthropoda</taxon>
        <taxon>Hexapoda</taxon>
        <taxon>Insecta</taxon>
        <taxon>Pterygota</taxon>
        <taxon>Neoptera</taxon>
        <taxon>Endopterygota</taxon>
        <taxon>Diptera</taxon>
        <taxon>Nematocera</taxon>
        <taxon>Chironomoidea</taxon>
        <taxon>Chironomidae</taxon>
        <taxon>Chironominae</taxon>
        <taxon>Polypedilum</taxon>
        <taxon>Polypedilum</taxon>
    </lineage>
</organism>
<gene>
    <name evidence="14" type="ORF">PVAND_014047</name>
</gene>
<evidence type="ECO:0000256" key="8">
    <source>
        <dbReference type="ARBA" id="ARBA00023180"/>
    </source>
</evidence>
<proteinExistence type="inferred from homology"/>
<comment type="cofactor">
    <cofactor evidence="1 10">
        <name>FAD</name>
        <dbReference type="ChEBI" id="CHEBI:57692"/>
    </cofactor>
</comment>
<dbReference type="GO" id="GO:0006457">
    <property type="term" value="P:protein folding"/>
    <property type="evidence" value="ECO:0007669"/>
    <property type="project" value="TreeGrafter"/>
</dbReference>
<dbReference type="PROSITE" id="PS00194">
    <property type="entry name" value="THIOREDOXIN_1"/>
    <property type="match status" value="1"/>
</dbReference>
<evidence type="ECO:0000256" key="7">
    <source>
        <dbReference type="ARBA" id="ARBA00023157"/>
    </source>
</evidence>
<dbReference type="GO" id="GO:0016971">
    <property type="term" value="F:flavin-dependent sulfhydryl oxidase activity"/>
    <property type="evidence" value="ECO:0007669"/>
    <property type="project" value="InterPro"/>
</dbReference>
<keyword evidence="6 10" id="KW-0560">Oxidoreductase</keyword>
<dbReference type="Pfam" id="PF00085">
    <property type="entry name" value="Thioredoxin"/>
    <property type="match status" value="1"/>
</dbReference>
<dbReference type="CDD" id="cd02992">
    <property type="entry name" value="PDI_a_QSOX"/>
    <property type="match status" value="1"/>
</dbReference>
<dbReference type="InterPro" id="IPR036249">
    <property type="entry name" value="Thioredoxin-like_sf"/>
</dbReference>
<reference evidence="14" key="1">
    <citation type="submission" date="2021-03" db="EMBL/GenBank/DDBJ databases">
        <title>Chromosome level genome of the anhydrobiotic midge Polypedilum vanderplanki.</title>
        <authorList>
            <person name="Yoshida Y."/>
            <person name="Kikawada T."/>
            <person name="Gusev O."/>
        </authorList>
    </citation>
    <scope>NUCLEOTIDE SEQUENCE</scope>
    <source>
        <strain evidence="14">NIAS01</strain>
        <tissue evidence="14">Whole body or cell culture</tissue>
    </source>
</reference>
<dbReference type="InterPro" id="IPR017905">
    <property type="entry name" value="ERV/ALR_sulphydryl_oxidase"/>
</dbReference>
<dbReference type="InterPro" id="IPR040986">
    <property type="entry name" value="QSOX_FAD-bd_dom"/>
</dbReference>
<dbReference type="PROSITE" id="PS51324">
    <property type="entry name" value="ERV_ALR"/>
    <property type="match status" value="1"/>
</dbReference>
<keyword evidence="7" id="KW-1015">Disulfide bond</keyword>
<protein>
    <recommendedName>
        <fullName evidence="10">Sulfhydryl oxidase</fullName>
        <ecNumber evidence="10">1.8.3.2</ecNumber>
    </recommendedName>
</protein>
<dbReference type="EC" id="1.8.3.2" evidence="10"/>
<keyword evidence="5 10" id="KW-0274">FAD</keyword>
<dbReference type="Proteomes" id="UP001107558">
    <property type="component" value="Chromosome 1"/>
</dbReference>
<dbReference type="InterPro" id="IPR042568">
    <property type="entry name" value="QSOX_FAD-bd_sf"/>
</dbReference>